<dbReference type="Gene3D" id="1.10.10.60">
    <property type="entry name" value="Homeodomain-like"/>
    <property type="match status" value="1"/>
</dbReference>
<dbReference type="Ensembl" id="ENSORLT00000044103.1">
    <property type="protein sequence ID" value="ENSORLP00000027848.1"/>
    <property type="gene ID" value="ENSORLG00000023017.1"/>
</dbReference>
<dbReference type="AlphaFoldDB" id="A0A3B3H9E2"/>
<reference evidence="2" key="3">
    <citation type="submission" date="2025-09" db="UniProtKB">
        <authorList>
            <consortium name="Ensembl"/>
        </authorList>
    </citation>
    <scope>IDENTIFICATION</scope>
    <source>
        <strain evidence="2">Hd-rR</strain>
    </source>
</reference>
<dbReference type="GO" id="GO:0004639">
    <property type="term" value="F:phosphoribosylaminoimidazolesuccinocarboxamide synthase activity"/>
    <property type="evidence" value="ECO:0000318"/>
    <property type="project" value="GO_Central"/>
</dbReference>
<evidence type="ECO:0000259" key="1">
    <source>
        <dbReference type="Pfam" id="PF13837"/>
    </source>
</evidence>
<protein>
    <recommendedName>
        <fullName evidence="1">Myb/SANT-like DNA-binding domain-containing protein</fullName>
    </recommendedName>
</protein>
<dbReference type="Pfam" id="PF13837">
    <property type="entry name" value="Myb_DNA-bind_4"/>
    <property type="match status" value="1"/>
</dbReference>
<keyword evidence="3" id="KW-1185">Reference proteome</keyword>
<evidence type="ECO:0000313" key="2">
    <source>
        <dbReference type="Ensembl" id="ENSORLP00000027848.1"/>
    </source>
</evidence>
<dbReference type="GO" id="GO:0006189">
    <property type="term" value="P:'de novo' IMP biosynthetic process"/>
    <property type="evidence" value="ECO:0000318"/>
    <property type="project" value="GO_Central"/>
</dbReference>
<dbReference type="Proteomes" id="UP000001038">
    <property type="component" value="Chromosome 11"/>
</dbReference>
<dbReference type="InterPro" id="IPR044822">
    <property type="entry name" value="Myb_DNA-bind_4"/>
</dbReference>
<dbReference type="GeneTree" id="ENSGT01110000267953"/>
<accession>A0A3B3H9E2</accession>
<dbReference type="PANTHER" id="PTHR47595:SF1">
    <property type="entry name" value="MYB_SANT-LIKE DNA-BINDING DOMAIN-CONTAINING PROTEIN"/>
    <property type="match status" value="1"/>
</dbReference>
<dbReference type="InParanoid" id="A0A3B3H9E2"/>
<sequence length="141" mass="16633">MRYGGRRLHTVEHCRGFMSQVFGAKRQCRQNYMVVIEKDISRDMGTHGFKRSWLQCQRKIKSLKIQYNAVKDHNNKNGKFPFFEQMEGILGDRPSYRPPELLDSFRDDVASSVDCEEPKCENSNVTGKGKLKWCFFFVFFF</sequence>
<proteinExistence type="predicted"/>
<reference evidence="2" key="2">
    <citation type="submission" date="2025-08" db="UniProtKB">
        <authorList>
            <consortium name="Ensembl"/>
        </authorList>
    </citation>
    <scope>IDENTIFICATION</scope>
    <source>
        <strain evidence="2">Hd-rR</strain>
    </source>
</reference>
<organism evidence="2 3">
    <name type="scientific">Oryzias latipes</name>
    <name type="common">Japanese rice fish</name>
    <name type="synonym">Japanese killifish</name>
    <dbReference type="NCBI Taxonomy" id="8090"/>
    <lineage>
        <taxon>Eukaryota</taxon>
        <taxon>Metazoa</taxon>
        <taxon>Chordata</taxon>
        <taxon>Craniata</taxon>
        <taxon>Vertebrata</taxon>
        <taxon>Euteleostomi</taxon>
        <taxon>Actinopterygii</taxon>
        <taxon>Neopterygii</taxon>
        <taxon>Teleostei</taxon>
        <taxon>Neoteleostei</taxon>
        <taxon>Acanthomorphata</taxon>
        <taxon>Ovalentaria</taxon>
        <taxon>Atherinomorphae</taxon>
        <taxon>Beloniformes</taxon>
        <taxon>Adrianichthyidae</taxon>
        <taxon>Oryziinae</taxon>
        <taxon>Oryzias</taxon>
    </lineage>
</organism>
<feature type="domain" description="Myb/SANT-like DNA-binding" evidence="1">
    <location>
        <begin position="38"/>
        <end position="87"/>
    </location>
</feature>
<reference evidence="2 3" key="1">
    <citation type="journal article" date="2007" name="Nature">
        <title>The medaka draft genome and insights into vertebrate genome evolution.</title>
        <authorList>
            <person name="Kasahara M."/>
            <person name="Naruse K."/>
            <person name="Sasaki S."/>
            <person name="Nakatani Y."/>
            <person name="Qu W."/>
            <person name="Ahsan B."/>
            <person name="Yamada T."/>
            <person name="Nagayasu Y."/>
            <person name="Doi K."/>
            <person name="Kasai Y."/>
            <person name="Jindo T."/>
            <person name="Kobayashi D."/>
            <person name="Shimada A."/>
            <person name="Toyoda A."/>
            <person name="Kuroki Y."/>
            <person name="Fujiyama A."/>
            <person name="Sasaki T."/>
            <person name="Shimizu A."/>
            <person name="Asakawa S."/>
            <person name="Shimizu N."/>
            <person name="Hashimoto S."/>
            <person name="Yang J."/>
            <person name="Lee Y."/>
            <person name="Matsushima K."/>
            <person name="Sugano S."/>
            <person name="Sakaizumi M."/>
            <person name="Narita T."/>
            <person name="Ohishi K."/>
            <person name="Haga S."/>
            <person name="Ohta F."/>
            <person name="Nomoto H."/>
            <person name="Nogata K."/>
            <person name="Morishita T."/>
            <person name="Endo T."/>
            <person name="Shin-I T."/>
            <person name="Takeda H."/>
            <person name="Morishita S."/>
            <person name="Kohara Y."/>
        </authorList>
    </citation>
    <scope>NUCLEOTIDE SEQUENCE [LARGE SCALE GENOMIC DNA]</scope>
    <source>
        <strain evidence="2 3">Hd-rR</strain>
    </source>
</reference>
<dbReference type="PANTHER" id="PTHR47595">
    <property type="entry name" value="HEAT SHOCK 70 KDA PROTEIN 14"/>
    <property type="match status" value="1"/>
</dbReference>
<evidence type="ECO:0000313" key="3">
    <source>
        <dbReference type="Proteomes" id="UP000001038"/>
    </source>
</evidence>
<name>A0A3B3H9E2_ORYLA</name>